<dbReference type="InterPro" id="IPR036249">
    <property type="entry name" value="Thioredoxin-like_sf"/>
</dbReference>
<proteinExistence type="predicted"/>
<dbReference type="EMBL" id="UGUS01000002">
    <property type="protein sequence ID" value="SUD31755.1"/>
    <property type="molecule type" value="Genomic_DNA"/>
</dbReference>
<dbReference type="OrthoDB" id="9813770at2"/>
<organism evidence="1 2">
    <name type="scientific">Pseudomonas fluorescens</name>
    <dbReference type="NCBI Taxonomy" id="294"/>
    <lineage>
        <taxon>Bacteria</taxon>
        <taxon>Pseudomonadati</taxon>
        <taxon>Pseudomonadota</taxon>
        <taxon>Gammaproteobacteria</taxon>
        <taxon>Pseudomonadales</taxon>
        <taxon>Pseudomonadaceae</taxon>
        <taxon>Pseudomonas</taxon>
    </lineage>
</organism>
<sequence length="243" mass="26831">MIKCDTESRICSVDGEASALGLASGRQQTGFVVHYVGDPMCSWCWGISPAIAGLAAYCSAQGIDFVLTVGGLRAGGGDPWTEPFKAFLRKEWAHIQQVTGQPFGGDLLARDTFNYDTEPSCRAVVTAAMMIKLQELETFTALDFFRAVQYKFYVEGQDPTQPTFYQSVCGDLGLSFSEFALLFDSPMMKRRVEQEFKSCRSWGVNAFPSILVERKGSRALLAVGEVSQAQLIARLEETMRRAK</sequence>
<dbReference type="Gene3D" id="1.10.472.60">
    <property type="entry name" value="putative protein disulfide isomerase domain"/>
    <property type="match status" value="1"/>
</dbReference>
<reference evidence="1 2" key="1">
    <citation type="submission" date="2018-06" db="EMBL/GenBank/DDBJ databases">
        <authorList>
            <consortium name="Pathogen Informatics"/>
            <person name="Doyle S."/>
        </authorList>
    </citation>
    <scope>NUCLEOTIDE SEQUENCE [LARGE SCALE GENOMIC DNA]</scope>
    <source>
        <strain evidence="1 2">NCTC10392</strain>
    </source>
</reference>
<dbReference type="Gene3D" id="3.40.30.10">
    <property type="entry name" value="Glutaredoxin"/>
    <property type="match status" value="1"/>
</dbReference>
<dbReference type="SUPFAM" id="SSF52833">
    <property type="entry name" value="Thioredoxin-like"/>
    <property type="match status" value="1"/>
</dbReference>
<dbReference type="Proteomes" id="UP000255125">
    <property type="component" value="Unassembled WGS sequence"/>
</dbReference>
<dbReference type="PANTHER" id="PTHR13887:SF54">
    <property type="entry name" value="DSBA FAMILY PROTEIN"/>
    <property type="match status" value="1"/>
</dbReference>
<protein>
    <submittedName>
        <fullName evidence="1">Thioredoxin domain-containing protein</fullName>
    </submittedName>
</protein>
<gene>
    <name evidence="1" type="ORF">NCTC10392_03693</name>
</gene>
<accession>A0A379IG13</accession>
<dbReference type="RefSeq" id="WP_038441996.1">
    <property type="nucleotide sequence ID" value="NZ_CP008896.1"/>
</dbReference>
<evidence type="ECO:0000313" key="1">
    <source>
        <dbReference type="EMBL" id="SUD31755.1"/>
    </source>
</evidence>
<name>A0A379IG13_PSEFL</name>
<dbReference type="KEGG" id="pfn:HZ99_07170"/>
<dbReference type="PANTHER" id="PTHR13887">
    <property type="entry name" value="GLUTATHIONE S-TRANSFERASE KAPPA"/>
    <property type="match status" value="1"/>
</dbReference>
<evidence type="ECO:0000313" key="2">
    <source>
        <dbReference type="Proteomes" id="UP000255125"/>
    </source>
</evidence>
<dbReference type="CDD" id="cd03025">
    <property type="entry name" value="DsbA_FrnE_like"/>
    <property type="match status" value="1"/>
</dbReference>
<dbReference type="AlphaFoldDB" id="A0A379IG13"/>